<name>A0A383WDQ8_TETOB</name>
<protein>
    <submittedName>
        <fullName evidence="2">Uncharacterized protein</fullName>
    </submittedName>
</protein>
<accession>A0A383WDQ8</accession>
<organism evidence="2 3">
    <name type="scientific">Tetradesmus obliquus</name>
    <name type="common">Green alga</name>
    <name type="synonym">Acutodesmus obliquus</name>
    <dbReference type="NCBI Taxonomy" id="3088"/>
    <lineage>
        <taxon>Eukaryota</taxon>
        <taxon>Viridiplantae</taxon>
        <taxon>Chlorophyta</taxon>
        <taxon>core chlorophytes</taxon>
        <taxon>Chlorophyceae</taxon>
        <taxon>CS clade</taxon>
        <taxon>Sphaeropleales</taxon>
        <taxon>Scenedesmaceae</taxon>
        <taxon>Tetradesmus</taxon>
    </lineage>
</organism>
<evidence type="ECO:0000313" key="3">
    <source>
        <dbReference type="Proteomes" id="UP000256970"/>
    </source>
</evidence>
<reference evidence="2 3" key="1">
    <citation type="submission" date="2016-10" db="EMBL/GenBank/DDBJ databases">
        <authorList>
            <person name="Cai Z."/>
        </authorList>
    </citation>
    <scope>NUCLEOTIDE SEQUENCE [LARGE SCALE GENOMIC DNA]</scope>
</reference>
<feature type="signal peptide" evidence="1">
    <location>
        <begin position="1"/>
        <end position="19"/>
    </location>
</feature>
<feature type="chain" id="PRO_5017045446" evidence="1">
    <location>
        <begin position="20"/>
        <end position="406"/>
    </location>
</feature>
<dbReference type="Proteomes" id="UP000256970">
    <property type="component" value="Unassembled WGS sequence"/>
</dbReference>
<sequence>MAFFVSAAVIGLCAPTAFACTGSGFTVGDQLNPALATPTFNADETYGRYSAAQMRTHYVDHNIRPNLTLPPPLLLLLLLLLFSSQAAQVRTHFADQSSSPPLRFANSRGTSFSCVDARGDGELLGTPGGDLAELVSAIIAWFKLEQKPVNKADIKTLFDAFMDRIARRGRPLFFHTDDGRLRQMFAALKKAGMEPQPSKLPDTAPTDAAVANMWLEHLIKPEFQGCGHIRLMLGAATAPFYSVKLNGTEVANCVDVPAADCISSAEVASEVMTLFYKYYWFTPAGSEQRQKVKLVVDLGPLVGKAVTIVSASNGNGTCRFQHPLIFPNKAGSTLFVYHDAAVKEFRDMAVRVGQMTTAAKRARMIALWNGVAGLQLGSTLTYLAPANDIGIFPVTINTVPGAAAGR</sequence>
<keyword evidence="3" id="KW-1185">Reference proteome</keyword>
<keyword evidence="1" id="KW-0732">Signal</keyword>
<proteinExistence type="predicted"/>
<evidence type="ECO:0000313" key="2">
    <source>
        <dbReference type="EMBL" id="SZX75747.1"/>
    </source>
</evidence>
<dbReference type="AlphaFoldDB" id="A0A383WDQ8"/>
<gene>
    <name evidence="2" type="ORF">BQ4739_LOCUS16099</name>
</gene>
<evidence type="ECO:0000256" key="1">
    <source>
        <dbReference type="SAM" id="SignalP"/>
    </source>
</evidence>
<dbReference type="EMBL" id="FNXT01001241">
    <property type="protein sequence ID" value="SZX75747.1"/>
    <property type="molecule type" value="Genomic_DNA"/>
</dbReference>